<dbReference type="Proteomes" id="UP000051276">
    <property type="component" value="Unassembled WGS sequence"/>
</dbReference>
<dbReference type="EMBL" id="LMXI01000384">
    <property type="protein sequence ID" value="KRT58269.1"/>
    <property type="molecule type" value="Genomic_DNA"/>
</dbReference>
<evidence type="ECO:0000256" key="2">
    <source>
        <dbReference type="ARBA" id="ARBA00022679"/>
    </source>
</evidence>
<accession>A0A0T5YTV8</accession>
<evidence type="ECO:0000256" key="1">
    <source>
        <dbReference type="ARBA" id="ARBA00005189"/>
    </source>
</evidence>
<dbReference type="InterPro" id="IPR002123">
    <property type="entry name" value="Plipid/glycerol_acylTrfase"/>
</dbReference>
<keyword evidence="4" id="KW-0812">Transmembrane</keyword>
<name>A0A0T5YTV8_9GAMM</name>
<evidence type="ECO:0000313" key="8">
    <source>
        <dbReference type="Proteomes" id="UP000051276"/>
    </source>
</evidence>
<evidence type="ECO:0000313" key="9">
    <source>
        <dbReference type="Proteomes" id="UP000051634"/>
    </source>
</evidence>
<dbReference type="Proteomes" id="UP000051634">
    <property type="component" value="Unassembled WGS sequence"/>
</dbReference>
<dbReference type="STRING" id="54398.Ga0074115_102120"/>
<comment type="pathway">
    <text evidence="1">Lipid metabolism.</text>
</comment>
<evidence type="ECO:0000313" key="6">
    <source>
        <dbReference type="EMBL" id="KRT54018.1"/>
    </source>
</evidence>
<evidence type="ECO:0000313" key="7">
    <source>
        <dbReference type="EMBL" id="KRT58269.1"/>
    </source>
</evidence>
<dbReference type="SUPFAM" id="SSF69593">
    <property type="entry name" value="Glycerol-3-phosphate (1)-acyltransferase"/>
    <property type="match status" value="1"/>
</dbReference>
<keyword evidence="3 6" id="KW-0012">Acyltransferase</keyword>
<protein>
    <submittedName>
        <fullName evidence="6">1-acyl-sn-glycerol-3-phosphate acyltransferase</fullName>
    </submittedName>
</protein>
<evidence type="ECO:0000256" key="3">
    <source>
        <dbReference type="ARBA" id="ARBA00023315"/>
    </source>
</evidence>
<feature type="domain" description="Phospholipid/glycerol acyltransferase" evidence="5">
    <location>
        <begin position="72"/>
        <end position="187"/>
    </location>
</feature>
<dbReference type="OrthoDB" id="9812274at2"/>
<dbReference type="PANTHER" id="PTHR10434:SF40">
    <property type="entry name" value="1-ACYL-SN-GLYCEROL-3-PHOSPHATE ACYLTRANSFERASE"/>
    <property type="match status" value="1"/>
</dbReference>
<evidence type="ECO:0000256" key="4">
    <source>
        <dbReference type="SAM" id="Phobius"/>
    </source>
</evidence>
<dbReference type="CDD" id="cd07989">
    <property type="entry name" value="LPLAT_AGPAT-like"/>
    <property type="match status" value="1"/>
</dbReference>
<dbReference type="Pfam" id="PF01553">
    <property type="entry name" value="Acyltransferase"/>
    <property type="match status" value="1"/>
</dbReference>
<dbReference type="SMART" id="SM00563">
    <property type="entry name" value="PlsC"/>
    <property type="match status" value="1"/>
</dbReference>
<feature type="transmembrane region" description="Helical" evidence="4">
    <location>
        <begin position="6"/>
        <end position="31"/>
    </location>
</feature>
<dbReference type="PATRIC" id="fig|54398.3.peg.360"/>
<evidence type="ECO:0000259" key="5">
    <source>
        <dbReference type="SMART" id="SM00563"/>
    </source>
</evidence>
<proteinExistence type="predicted"/>
<keyword evidence="4" id="KW-1133">Transmembrane helix</keyword>
<dbReference type="GO" id="GO:0003841">
    <property type="term" value="F:1-acylglycerol-3-phosphate O-acyltransferase activity"/>
    <property type="evidence" value="ECO:0007669"/>
    <property type="project" value="TreeGrafter"/>
</dbReference>
<keyword evidence="2 6" id="KW-0808">Transferase</keyword>
<keyword evidence="9" id="KW-1185">Reference proteome</keyword>
<dbReference type="AlphaFoldDB" id="A0A0T5YTV8"/>
<gene>
    <name evidence="6" type="ORF">Ga0074115_102120</name>
    <name evidence="7" type="ORF">Ga0076813_13109</name>
</gene>
<organism evidence="6 9">
    <name type="scientific">endosymbiont of Ridgeia piscesae</name>
    <dbReference type="NCBI Taxonomy" id="54398"/>
    <lineage>
        <taxon>Bacteria</taxon>
        <taxon>Pseudomonadati</taxon>
        <taxon>Pseudomonadota</taxon>
        <taxon>Gammaproteobacteria</taxon>
        <taxon>sulfur-oxidizing symbionts</taxon>
    </lineage>
</organism>
<sequence>MTFLRSSLFFLAFVLNTIFFALIASTFIWLIPEKSRFHIDGAWSRTNLFALKVICGLNYRVEGLENLPKGSFIALAKHQSTWETIALIHILNRPVAWVVKKELLSVPFFGWALRAFRAIAIDRKSGRKAVVQIVKEGINRLDAGLSIIIFPEGTRVAPGEKKRYGIGGSILAEKSGYPVVPIAHNAGQFWARRGINKYPGVIDVRIGSAIKTQGKSATEINSEVEEWIESTIDRLPQCTPSQ</sequence>
<comment type="caution">
    <text evidence="6">The sequence shown here is derived from an EMBL/GenBank/DDBJ whole genome shotgun (WGS) entry which is preliminary data.</text>
</comment>
<dbReference type="GO" id="GO:0006654">
    <property type="term" value="P:phosphatidic acid biosynthetic process"/>
    <property type="evidence" value="ECO:0007669"/>
    <property type="project" value="TreeGrafter"/>
</dbReference>
<reference evidence="8 9" key="1">
    <citation type="submission" date="2015-11" db="EMBL/GenBank/DDBJ databases">
        <title>The genome of Candidatus Endoriftia persephone in Ridgeia piscesae and population structure of the North Eastern Pacific vestimentiferan symbionts.</title>
        <authorList>
            <person name="Perez M."/>
            <person name="Juniper K.S."/>
        </authorList>
    </citation>
    <scope>NUCLEOTIDE SEQUENCE [LARGE SCALE GENOMIC DNA]</scope>
    <source>
        <strain evidence="7">Ind10</strain>
        <strain evidence="6">Ind11</strain>
    </source>
</reference>
<dbReference type="EMBL" id="LDXT01000094">
    <property type="protein sequence ID" value="KRT54018.1"/>
    <property type="molecule type" value="Genomic_DNA"/>
</dbReference>
<keyword evidence="4" id="KW-0472">Membrane</keyword>
<dbReference type="PANTHER" id="PTHR10434">
    <property type="entry name" value="1-ACYL-SN-GLYCEROL-3-PHOSPHATE ACYLTRANSFERASE"/>
    <property type="match status" value="1"/>
</dbReference>